<feature type="compositionally biased region" description="Basic and acidic residues" evidence="1">
    <location>
        <begin position="1"/>
        <end position="26"/>
    </location>
</feature>
<protein>
    <submittedName>
        <fullName evidence="2">Uncharacterized protein</fullName>
    </submittedName>
</protein>
<keyword evidence="3" id="KW-1185">Reference proteome</keyword>
<dbReference type="EMBL" id="OV170227">
    <property type="protein sequence ID" value="CAH0728247.1"/>
    <property type="molecule type" value="Genomic_DNA"/>
</dbReference>
<feature type="compositionally biased region" description="Basic residues" evidence="1">
    <location>
        <begin position="45"/>
        <end position="58"/>
    </location>
</feature>
<feature type="non-terminal residue" evidence="2">
    <location>
        <position position="121"/>
    </location>
</feature>
<feature type="region of interest" description="Disordered" evidence="1">
    <location>
        <begin position="1"/>
        <end position="67"/>
    </location>
</feature>
<feature type="compositionally biased region" description="Polar residues" evidence="1">
    <location>
        <begin position="30"/>
        <end position="43"/>
    </location>
</feature>
<sequence>MADRGEHNPTCCRESKSGSPRSRDYKPNFGDTQRSYSASTPPNSRRGHRGNNGRRRRNMTPFERATSEFVSIEEGRLRLEEMRINREHEREMARINVEYQINELLQKIADNIERWLMRGTT</sequence>
<gene>
    <name evidence="2" type="ORF">BINO364_LOCUS13490</name>
</gene>
<dbReference type="Proteomes" id="UP000838878">
    <property type="component" value="Chromosome 7"/>
</dbReference>
<reference evidence="2" key="1">
    <citation type="submission" date="2021-12" db="EMBL/GenBank/DDBJ databases">
        <authorList>
            <person name="Martin H S."/>
        </authorList>
    </citation>
    <scope>NUCLEOTIDE SEQUENCE</scope>
</reference>
<evidence type="ECO:0000313" key="3">
    <source>
        <dbReference type="Proteomes" id="UP000838878"/>
    </source>
</evidence>
<evidence type="ECO:0000313" key="2">
    <source>
        <dbReference type="EMBL" id="CAH0728247.1"/>
    </source>
</evidence>
<accession>A0A8J9W7K7</accession>
<organism evidence="2 3">
    <name type="scientific">Brenthis ino</name>
    <name type="common">lesser marbled fritillary</name>
    <dbReference type="NCBI Taxonomy" id="405034"/>
    <lineage>
        <taxon>Eukaryota</taxon>
        <taxon>Metazoa</taxon>
        <taxon>Ecdysozoa</taxon>
        <taxon>Arthropoda</taxon>
        <taxon>Hexapoda</taxon>
        <taxon>Insecta</taxon>
        <taxon>Pterygota</taxon>
        <taxon>Neoptera</taxon>
        <taxon>Endopterygota</taxon>
        <taxon>Lepidoptera</taxon>
        <taxon>Glossata</taxon>
        <taxon>Ditrysia</taxon>
        <taxon>Papilionoidea</taxon>
        <taxon>Nymphalidae</taxon>
        <taxon>Heliconiinae</taxon>
        <taxon>Argynnini</taxon>
        <taxon>Brenthis</taxon>
    </lineage>
</organism>
<name>A0A8J9W7K7_9NEOP</name>
<dbReference type="OrthoDB" id="6932449at2759"/>
<evidence type="ECO:0000256" key="1">
    <source>
        <dbReference type="SAM" id="MobiDB-lite"/>
    </source>
</evidence>
<proteinExistence type="predicted"/>
<dbReference type="AlphaFoldDB" id="A0A8J9W7K7"/>